<dbReference type="PANTHER" id="PTHR13683:SF879">
    <property type="entry name" value="EUKARYOTIC ASPARTYL PROTEASE FAMILY PROTEIN"/>
    <property type="match status" value="1"/>
</dbReference>
<evidence type="ECO:0000313" key="17">
    <source>
        <dbReference type="EMBL" id="CAE6075861.1"/>
    </source>
</evidence>
<dbReference type="PRINTS" id="PR00792">
    <property type="entry name" value="PEPSIN"/>
</dbReference>
<proteinExistence type="inferred from homology"/>
<dbReference type="InterPro" id="IPR021109">
    <property type="entry name" value="Peptidase_aspartic_dom_sf"/>
</dbReference>
<dbReference type="GO" id="GO:0004190">
    <property type="term" value="F:aspartic-type endopeptidase activity"/>
    <property type="evidence" value="ECO:0007669"/>
    <property type="project" value="UniProtKB-KW"/>
</dbReference>
<feature type="domain" description="Peptidase A1" evidence="16">
    <location>
        <begin position="102"/>
        <end position="452"/>
    </location>
</feature>
<evidence type="ECO:0000256" key="1">
    <source>
        <dbReference type="ARBA" id="ARBA00004609"/>
    </source>
</evidence>
<keyword evidence="7 13" id="KW-0064">Aspartyl protease</keyword>
<keyword evidence="10" id="KW-0325">Glycoprotein</keyword>
<dbReference type="PROSITE" id="PS00141">
    <property type="entry name" value="ASP_PROTEASE"/>
    <property type="match status" value="1"/>
</dbReference>
<feature type="signal peptide" evidence="15">
    <location>
        <begin position="1"/>
        <end position="25"/>
    </location>
</feature>
<evidence type="ECO:0000256" key="7">
    <source>
        <dbReference type="ARBA" id="ARBA00022750"/>
    </source>
</evidence>
<evidence type="ECO:0000256" key="3">
    <source>
        <dbReference type="ARBA" id="ARBA00022475"/>
    </source>
</evidence>
<sequence>MDVARQVFVLLSVLVVSWGFERCEASGKFGFEVHHMFSDAVKQSLGLDDLVPEQGSLEYFKVLAHRDRLIRGRGLASNNEETPITFDGGNLTVSIKLLGSLYYANVSVGTPPSSFLVALDTGSDLFWLPCNCGTTCIRDLEDIGVPQSVPLNLYTPNASTTSSSIRCSDKRCFGSKKCSSPKSICPYQISYSNSTGTTGTLLQDVLHLATEDENLTPVKANVTLGCGQKQTGLFQRNTSVNGVLGLGIKDYSVPSILAKANITANSFSMCFGRVIGNVGRISFGDKGYTDQEETPFISVAPSTAYGVNMTGVSVGGDPVDIRLFAKFDTGSSFTHLLEPAYGVLTKSFDDLVEDRRRPVVPEFPFEFCYDLSLNATSIKFPLVEMTFVGGSKIILNNPFFTARTQARHGEGNVMYCLGVLKSVGRKTNVIGQNFVAGYRVVFDRERRILGWKPSLCFEDDSLESTTPPPPETEAPEPSVSAPPPRSLPPAVSATPPPIDPRNSTRNPSTSGAANLIPLTSQLLLLLPLLVFI</sequence>
<feature type="active site" evidence="12">
    <location>
        <position position="120"/>
    </location>
</feature>
<keyword evidence="3" id="KW-1003">Cell membrane</keyword>
<dbReference type="GO" id="GO:0098552">
    <property type="term" value="C:side of membrane"/>
    <property type="evidence" value="ECO:0007669"/>
    <property type="project" value="UniProtKB-KW"/>
</dbReference>
<dbReference type="GO" id="GO:0006508">
    <property type="term" value="P:proteolysis"/>
    <property type="evidence" value="ECO:0007669"/>
    <property type="project" value="UniProtKB-KW"/>
</dbReference>
<dbReference type="InterPro" id="IPR001969">
    <property type="entry name" value="Aspartic_peptidase_AS"/>
</dbReference>
<evidence type="ECO:0000256" key="8">
    <source>
        <dbReference type="ARBA" id="ARBA00022801"/>
    </source>
</evidence>
<comment type="subcellular location">
    <subcellularLocation>
        <location evidence="1">Cell membrane</location>
        <topology evidence="1">Lipid-anchor</topology>
        <topology evidence="1">GPI-anchor</topology>
    </subcellularLocation>
</comment>
<evidence type="ECO:0000256" key="15">
    <source>
        <dbReference type="SAM" id="SignalP"/>
    </source>
</evidence>
<evidence type="ECO:0000313" key="18">
    <source>
        <dbReference type="Proteomes" id="UP000682877"/>
    </source>
</evidence>
<evidence type="ECO:0000256" key="14">
    <source>
        <dbReference type="SAM" id="MobiDB-lite"/>
    </source>
</evidence>
<dbReference type="GO" id="GO:0005886">
    <property type="term" value="C:plasma membrane"/>
    <property type="evidence" value="ECO:0007669"/>
    <property type="project" value="UniProtKB-SubCell"/>
</dbReference>
<evidence type="ECO:0000256" key="2">
    <source>
        <dbReference type="ARBA" id="ARBA00007447"/>
    </source>
</evidence>
<dbReference type="Pfam" id="PF14541">
    <property type="entry name" value="TAXi_C"/>
    <property type="match status" value="1"/>
</dbReference>
<dbReference type="InterPro" id="IPR033121">
    <property type="entry name" value="PEPTIDASE_A1"/>
</dbReference>
<evidence type="ECO:0000256" key="13">
    <source>
        <dbReference type="RuleBase" id="RU000454"/>
    </source>
</evidence>
<dbReference type="InterPro" id="IPR032799">
    <property type="entry name" value="TAXi_C"/>
</dbReference>
<feature type="active site" evidence="12">
    <location>
        <position position="328"/>
    </location>
</feature>
<evidence type="ECO:0000256" key="4">
    <source>
        <dbReference type="ARBA" id="ARBA00022622"/>
    </source>
</evidence>
<feature type="chain" id="PRO_5035828831" description="Peptidase A1 domain-containing protein" evidence="15">
    <location>
        <begin position="26"/>
        <end position="532"/>
    </location>
</feature>
<evidence type="ECO:0000256" key="12">
    <source>
        <dbReference type="PIRSR" id="PIRSR601461-1"/>
    </source>
</evidence>
<evidence type="ECO:0000256" key="5">
    <source>
        <dbReference type="ARBA" id="ARBA00022670"/>
    </source>
</evidence>
<dbReference type="SUPFAM" id="SSF50630">
    <property type="entry name" value="Acid proteases"/>
    <property type="match status" value="1"/>
</dbReference>
<keyword evidence="9" id="KW-0472">Membrane</keyword>
<feature type="compositionally biased region" description="Polar residues" evidence="14">
    <location>
        <begin position="501"/>
        <end position="512"/>
    </location>
</feature>
<dbReference type="FunFam" id="2.40.70.10:FF:000014">
    <property type="entry name" value="Aspartyl protease family protein 1"/>
    <property type="match status" value="1"/>
</dbReference>
<comment type="similarity">
    <text evidence="2 13">Belongs to the peptidase A1 family.</text>
</comment>
<feature type="region of interest" description="Disordered" evidence="14">
    <location>
        <begin position="460"/>
        <end position="512"/>
    </location>
</feature>
<dbReference type="FunFam" id="2.40.70.10:FF:000012">
    <property type="entry name" value="Aspartyl protease family protein 1"/>
    <property type="match status" value="1"/>
</dbReference>
<evidence type="ECO:0000256" key="6">
    <source>
        <dbReference type="ARBA" id="ARBA00022729"/>
    </source>
</evidence>
<evidence type="ECO:0000256" key="11">
    <source>
        <dbReference type="ARBA" id="ARBA00023288"/>
    </source>
</evidence>
<gene>
    <name evidence="17" type="ORF">AARE701A_LOCUS13118</name>
</gene>
<keyword evidence="11" id="KW-0449">Lipoprotein</keyword>
<reference evidence="17" key="1">
    <citation type="submission" date="2021-01" db="EMBL/GenBank/DDBJ databases">
        <authorList>
            <person name="Bezrukov I."/>
        </authorList>
    </citation>
    <scope>NUCLEOTIDE SEQUENCE</scope>
</reference>
<dbReference type="AlphaFoldDB" id="A0A8S2AB18"/>
<keyword evidence="8 13" id="KW-0378">Hydrolase</keyword>
<dbReference type="Proteomes" id="UP000682877">
    <property type="component" value="Chromosome 5"/>
</dbReference>
<name>A0A8S2AB18_ARAAE</name>
<keyword evidence="4" id="KW-0336">GPI-anchor</keyword>
<evidence type="ECO:0000256" key="9">
    <source>
        <dbReference type="ARBA" id="ARBA00023136"/>
    </source>
</evidence>
<dbReference type="PANTHER" id="PTHR13683">
    <property type="entry name" value="ASPARTYL PROTEASES"/>
    <property type="match status" value="1"/>
</dbReference>
<dbReference type="Gene3D" id="2.40.70.10">
    <property type="entry name" value="Acid Proteases"/>
    <property type="match status" value="2"/>
</dbReference>
<evidence type="ECO:0000259" key="16">
    <source>
        <dbReference type="PROSITE" id="PS51767"/>
    </source>
</evidence>
<dbReference type="PROSITE" id="PS51767">
    <property type="entry name" value="PEPTIDASE_A1"/>
    <property type="match status" value="1"/>
</dbReference>
<dbReference type="EMBL" id="LR999455">
    <property type="protein sequence ID" value="CAE6075861.1"/>
    <property type="molecule type" value="Genomic_DNA"/>
</dbReference>
<evidence type="ECO:0000256" key="10">
    <source>
        <dbReference type="ARBA" id="ARBA00023180"/>
    </source>
</evidence>
<accession>A0A8S2AB18</accession>
<keyword evidence="18" id="KW-1185">Reference proteome</keyword>
<dbReference type="Pfam" id="PF14543">
    <property type="entry name" value="TAXi_N"/>
    <property type="match status" value="1"/>
</dbReference>
<keyword evidence="6 15" id="KW-0732">Signal</keyword>
<keyword evidence="5 13" id="KW-0645">Protease</keyword>
<dbReference type="InterPro" id="IPR032861">
    <property type="entry name" value="TAXi_N"/>
</dbReference>
<protein>
    <recommendedName>
        <fullName evidence="16">Peptidase A1 domain-containing protein</fullName>
    </recommendedName>
</protein>
<organism evidence="17 18">
    <name type="scientific">Arabidopsis arenosa</name>
    <name type="common">Sand rock-cress</name>
    <name type="synonym">Cardaminopsis arenosa</name>
    <dbReference type="NCBI Taxonomy" id="38785"/>
    <lineage>
        <taxon>Eukaryota</taxon>
        <taxon>Viridiplantae</taxon>
        <taxon>Streptophyta</taxon>
        <taxon>Embryophyta</taxon>
        <taxon>Tracheophyta</taxon>
        <taxon>Spermatophyta</taxon>
        <taxon>Magnoliopsida</taxon>
        <taxon>eudicotyledons</taxon>
        <taxon>Gunneridae</taxon>
        <taxon>Pentapetalae</taxon>
        <taxon>rosids</taxon>
        <taxon>malvids</taxon>
        <taxon>Brassicales</taxon>
        <taxon>Brassicaceae</taxon>
        <taxon>Camelineae</taxon>
        <taxon>Arabidopsis</taxon>
    </lineage>
</organism>
<dbReference type="InterPro" id="IPR001461">
    <property type="entry name" value="Aspartic_peptidase_A1"/>
</dbReference>